<name>Q11GI0_CHESB</name>
<evidence type="ECO:0000313" key="4">
    <source>
        <dbReference type="EMBL" id="ABG63495.1"/>
    </source>
</evidence>
<evidence type="ECO:0000256" key="2">
    <source>
        <dbReference type="SAM" id="SignalP"/>
    </source>
</evidence>
<dbReference type="Gene3D" id="1.10.530.10">
    <property type="match status" value="1"/>
</dbReference>
<dbReference type="EMBL" id="CP000390">
    <property type="protein sequence ID" value="ABG63495.1"/>
    <property type="molecule type" value="Genomic_DNA"/>
</dbReference>
<dbReference type="CDD" id="cd00254">
    <property type="entry name" value="LT-like"/>
    <property type="match status" value="1"/>
</dbReference>
<feature type="signal peptide" evidence="2">
    <location>
        <begin position="1"/>
        <end position="20"/>
    </location>
</feature>
<keyword evidence="2" id="KW-0732">Signal</keyword>
<dbReference type="Pfam" id="PF01464">
    <property type="entry name" value="SLT"/>
    <property type="match status" value="1"/>
</dbReference>
<feature type="chain" id="PRO_5004180240" evidence="2">
    <location>
        <begin position="21"/>
        <end position="249"/>
    </location>
</feature>
<dbReference type="HOGENOM" id="CLU_1114259_0_0_5"/>
<dbReference type="CAZy" id="GH23">
    <property type="family name" value="Glycoside Hydrolase Family 23"/>
</dbReference>
<sequence precursor="true">MPSIIRAVGICAFLSIPFLAGCSSTGESAAALALAEGGAPAVDRAATEDAEAVSNSLAAEQHQEIEGVTALATPSPRPDRGAMAAVNAVADANTAGAAEPVKAVAYANPGRDKLAAVTALEESGKVRPVAARSPELDALIARYAALYEVPVSLVRRVVKRESNFNPAARNRIYWGLMQIRHDTAQTMGYRGPAHGLLDAETNLKYAVKYLRGAYITAGGNEEQAVRFYARGYYYDAKRKGLLREAGLRN</sequence>
<dbReference type="STRING" id="266779.Meso_2103"/>
<dbReference type="eggNOG" id="COG0741">
    <property type="taxonomic scope" value="Bacteria"/>
</dbReference>
<dbReference type="PROSITE" id="PS51257">
    <property type="entry name" value="PROKAR_LIPOPROTEIN"/>
    <property type="match status" value="1"/>
</dbReference>
<gene>
    <name evidence="4" type="ordered locus">Meso_2103</name>
</gene>
<feature type="domain" description="Transglycosylase SLT" evidence="3">
    <location>
        <begin position="140"/>
        <end position="232"/>
    </location>
</feature>
<dbReference type="AlphaFoldDB" id="Q11GI0"/>
<organism evidence="4">
    <name type="scientific">Chelativorans sp. (strain BNC1)</name>
    <dbReference type="NCBI Taxonomy" id="266779"/>
    <lineage>
        <taxon>Bacteria</taxon>
        <taxon>Pseudomonadati</taxon>
        <taxon>Pseudomonadota</taxon>
        <taxon>Alphaproteobacteria</taxon>
        <taxon>Hyphomicrobiales</taxon>
        <taxon>Phyllobacteriaceae</taxon>
        <taxon>Chelativorans</taxon>
    </lineage>
</organism>
<dbReference type="KEGG" id="mes:Meso_2103"/>
<protein>
    <submittedName>
        <fullName evidence="4">Lytic transglycosylase, catalytic</fullName>
    </submittedName>
</protein>
<accession>Q11GI0</accession>
<dbReference type="SUPFAM" id="SSF53955">
    <property type="entry name" value="Lysozyme-like"/>
    <property type="match status" value="1"/>
</dbReference>
<proteinExistence type="inferred from homology"/>
<evidence type="ECO:0000256" key="1">
    <source>
        <dbReference type="ARBA" id="ARBA00009387"/>
    </source>
</evidence>
<reference evidence="4" key="1">
    <citation type="submission" date="2006-06" db="EMBL/GenBank/DDBJ databases">
        <title>Complete sequence of chromosome of Chelativorans sp. BNC1.</title>
        <authorList>
            <consortium name="US DOE Joint Genome Institute"/>
            <person name="Copeland A."/>
            <person name="Lucas S."/>
            <person name="Lapidus A."/>
            <person name="Barry K."/>
            <person name="Detter J.C."/>
            <person name="Glavina del Rio T."/>
            <person name="Hammon N."/>
            <person name="Israni S."/>
            <person name="Dalin E."/>
            <person name="Tice H."/>
            <person name="Pitluck S."/>
            <person name="Chertkov O."/>
            <person name="Brettin T."/>
            <person name="Bruce D."/>
            <person name="Han C."/>
            <person name="Tapia R."/>
            <person name="Gilna P."/>
            <person name="Schmutz J."/>
            <person name="Larimer F."/>
            <person name="Land M."/>
            <person name="Hauser L."/>
            <person name="Kyrpides N."/>
            <person name="Mikhailova N."/>
            <person name="Richardson P."/>
        </authorList>
    </citation>
    <scope>NUCLEOTIDE SEQUENCE</scope>
    <source>
        <strain evidence="4">BNC1</strain>
    </source>
</reference>
<dbReference type="InterPro" id="IPR008258">
    <property type="entry name" value="Transglycosylase_SLT_dom_1"/>
</dbReference>
<comment type="similarity">
    <text evidence="1">Belongs to the virb1 family.</text>
</comment>
<dbReference type="InterPro" id="IPR023346">
    <property type="entry name" value="Lysozyme-like_dom_sf"/>
</dbReference>
<evidence type="ECO:0000259" key="3">
    <source>
        <dbReference type="Pfam" id="PF01464"/>
    </source>
</evidence>